<reference evidence="4" key="1">
    <citation type="journal article" date="2019" name="Int. J. Syst. Evol. Microbiol.">
        <title>The Global Catalogue of Microorganisms (GCM) 10K type strain sequencing project: providing services to taxonomists for standard genome sequencing and annotation.</title>
        <authorList>
            <consortium name="The Broad Institute Genomics Platform"/>
            <consortium name="The Broad Institute Genome Sequencing Center for Infectious Disease"/>
            <person name="Wu L."/>
            <person name="Ma J."/>
        </authorList>
    </citation>
    <scope>NUCLEOTIDE SEQUENCE [LARGE SCALE GENOMIC DNA]</scope>
    <source>
        <strain evidence="4">JCM 11813</strain>
    </source>
</reference>
<keyword evidence="4" id="KW-1185">Reference proteome</keyword>
<dbReference type="Proteomes" id="UP001499979">
    <property type="component" value="Unassembled WGS sequence"/>
</dbReference>
<keyword evidence="2" id="KW-1133">Transmembrane helix</keyword>
<feature type="transmembrane region" description="Helical" evidence="2">
    <location>
        <begin position="77"/>
        <end position="97"/>
    </location>
</feature>
<keyword evidence="2" id="KW-0812">Transmembrane</keyword>
<keyword evidence="2" id="KW-0472">Membrane</keyword>
<feature type="region of interest" description="Disordered" evidence="1">
    <location>
        <begin position="157"/>
        <end position="195"/>
    </location>
</feature>
<dbReference type="InterPro" id="IPR019051">
    <property type="entry name" value="Trp_biosyn_TM_oprn/chp"/>
</dbReference>
<dbReference type="Pfam" id="PF09534">
    <property type="entry name" value="Trp_oprn_chp"/>
    <property type="match status" value="1"/>
</dbReference>
<feature type="compositionally biased region" description="Basic and acidic residues" evidence="1">
    <location>
        <begin position="178"/>
        <end position="195"/>
    </location>
</feature>
<proteinExistence type="predicted"/>
<evidence type="ECO:0000256" key="2">
    <source>
        <dbReference type="SAM" id="Phobius"/>
    </source>
</evidence>
<name>A0ABP4F1J2_9ACTN</name>
<accession>A0ABP4F1J2</accession>
<gene>
    <name evidence="3" type="ORF">GCM10009606_25000</name>
</gene>
<evidence type="ECO:0000313" key="4">
    <source>
        <dbReference type="Proteomes" id="UP001499979"/>
    </source>
</evidence>
<feature type="transmembrane region" description="Helical" evidence="2">
    <location>
        <begin position="50"/>
        <end position="70"/>
    </location>
</feature>
<feature type="transmembrane region" description="Helical" evidence="2">
    <location>
        <begin position="12"/>
        <end position="30"/>
    </location>
</feature>
<organism evidence="3 4">
    <name type="scientific">Nocardioides aquiterrae</name>
    <dbReference type="NCBI Taxonomy" id="203799"/>
    <lineage>
        <taxon>Bacteria</taxon>
        <taxon>Bacillati</taxon>
        <taxon>Actinomycetota</taxon>
        <taxon>Actinomycetes</taxon>
        <taxon>Propionibacteriales</taxon>
        <taxon>Nocardioidaceae</taxon>
        <taxon>Nocardioides</taxon>
    </lineage>
</organism>
<protein>
    <recommendedName>
        <fullName evidence="5">Trp biosynthesis-associated membrane protein</fullName>
    </recommendedName>
</protein>
<evidence type="ECO:0000256" key="1">
    <source>
        <dbReference type="SAM" id="MobiDB-lite"/>
    </source>
</evidence>
<evidence type="ECO:0000313" key="3">
    <source>
        <dbReference type="EMBL" id="GAA1144765.1"/>
    </source>
</evidence>
<comment type="caution">
    <text evidence="3">The sequence shown here is derived from an EMBL/GenBank/DDBJ whole genome shotgun (WGS) entry which is preliminary data.</text>
</comment>
<feature type="transmembrane region" description="Helical" evidence="2">
    <location>
        <begin position="123"/>
        <end position="145"/>
    </location>
</feature>
<dbReference type="RefSeq" id="WP_343907885.1">
    <property type="nucleotide sequence ID" value="NZ_BAAAJE010000011.1"/>
</dbReference>
<evidence type="ECO:0008006" key="5">
    <source>
        <dbReference type="Google" id="ProtNLM"/>
    </source>
</evidence>
<dbReference type="EMBL" id="BAAAJE010000011">
    <property type="protein sequence ID" value="GAA1144765.1"/>
    <property type="molecule type" value="Genomic_DNA"/>
</dbReference>
<sequence>MPEPAGRRRRTFGPVVLAGLVFGGLTAVAGTKPVMAADPASPLVTYDAHLPLVAALGLVVLACWGVVLVTRGWVRRATALLGAVASAGALATVLLGWSQVSDRLADEVAAVGVRGSSVSATPWYALALLGALVSLAACAAAILLAPAWPEMGSRYDAPGAAAVPEKAPEEQSSLDLWKAMDEGRDPTARDPEHPE</sequence>